<dbReference type="EMBL" id="JAPMSZ010000004">
    <property type="protein sequence ID" value="KAJ5104560.1"/>
    <property type="molecule type" value="Genomic_DNA"/>
</dbReference>
<keyword evidence="3" id="KW-1185">Reference proteome</keyword>
<protein>
    <submittedName>
        <fullName evidence="2">Uncharacterized protein</fullName>
    </submittedName>
</protein>
<reference evidence="2" key="1">
    <citation type="submission" date="2022-11" db="EMBL/GenBank/DDBJ databases">
        <authorList>
            <person name="Petersen C."/>
        </authorList>
    </citation>
    <scope>NUCLEOTIDE SEQUENCE</scope>
    <source>
        <strain evidence="2">IBT 34128</strain>
    </source>
</reference>
<evidence type="ECO:0000313" key="3">
    <source>
        <dbReference type="Proteomes" id="UP001141434"/>
    </source>
</evidence>
<dbReference type="GeneID" id="81391657"/>
<gene>
    <name evidence="2" type="ORF">NUU61_001907</name>
</gene>
<evidence type="ECO:0000313" key="2">
    <source>
        <dbReference type="EMBL" id="KAJ5104560.1"/>
    </source>
</evidence>
<reference evidence="2" key="2">
    <citation type="journal article" date="2023" name="IMA Fungus">
        <title>Comparative genomic study of the Penicillium genus elucidates a diverse pangenome and 15 lateral gene transfer events.</title>
        <authorList>
            <person name="Petersen C."/>
            <person name="Sorensen T."/>
            <person name="Nielsen M.R."/>
            <person name="Sondergaard T.E."/>
            <person name="Sorensen J.L."/>
            <person name="Fitzpatrick D.A."/>
            <person name="Frisvad J.C."/>
            <person name="Nielsen K.L."/>
        </authorList>
    </citation>
    <scope>NUCLEOTIDE SEQUENCE</scope>
    <source>
        <strain evidence="2">IBT 34128</strain>
    </source>
</reference>
<sequence>MQKCHPAHDHRCHCPASAADLAAAESTTPKPILPESPRLLELNTDPPIRTPRRLEGQPRQLQRQPRELEAQNRWNAFARGGVRKIDRALNLLANASTADEEGVQQAMQQVDQRLIPRRLLKVEEEKVEEKKMLVIGDLIDLD</sequence>
<accession>A0A9W9FQL2</accession>
<feature type="region of interest" description="Disordered" evidence="1">
    <location>
        <begin position="25"/>
        <end position="66"/>
    </location>
</feature>
<dbReference type="Proteomes" id="UP001141434">
    <property type="component" value="Unassembled WGS sequence"/>
</dbReference>
<proteinExistence type="predicted"/>
<comment type="caution">
    <text evidence="2">The sequence shown here is derived from an EMBL/GenBank/DDBJ whole genome shotgun (WGS) entry which is preliminary data.</text>
</comment>
<dbReference type="AlphaFoldDB" id="A0A9W9FQL2"/>
<evidence type="ECO:0000256" key="1">
    <source>
        <dbReference type="SAM" id="MobiDB-lite"/>
    </source>
</evidence>
<name>A0A9W9FQL2_9EURO</name>
<organism evidence="2 3">
    <name type="scientific">Penicillium alfredii</name>
    <dbReference type="NCBI Taxonomy" id="1506179"/>
    <lineage>
        <taxon>Eukaryota</taxon>
        <taxon>Fungi</taxon>
        <taxon>Dikarya</taxon>
        <taxon>Ascomycota</taxon>
        <taxon>Pezizomycotina</taxon>
        <taxon>Eurotiomycetes</taxon>
        <taxon>Eurotiomycetidae</taxon>
        <taxon>Eurotiales</taxon>
        <taxon>Aspergillaceae</taxon>
        <taxon>Penicillium</taxon>
    </lineage>
</organism>
<dbReference type="RefSeq" id="XP_056513556.1">
    <property type="nucleotide sequence ID" value="XM_056652489.1"/>
</dbReference>